<dbReference type="PANTHER" id="PTHR30408:SF12">
    <property type="entry name" value="TYPE I RESTRICTION ENZYME MJAVIII SPECIFICITY SUBUNIT"/>
    <property type="match status" value="1"/>
</dbReference>
<comment type="caution">
    <text evidence="6">The sequence shown here is derived from an EMBL/GenBank/DDBJ whole genome shotgun (WGS) entry which is preliminary data.</text>
</comment>
<keyword evidence="6" id="KW-0378">Hydrolase</keyword>
<dbReference type="InterPro" id="IPR044946">
    <property type="entry name" value="Restrct_endonuc_typeI_TRD_sf"/>
</dbReference>
<reference evidence="6 7" key="1">
    <citation type="submission" date="2022-11" db="EMBL/GenBank/DDBJ databases">
        <title>Minimal conservation of predation-associated metabolite biosynthetic gene clusters underscores biosynthetic potential of Myxococcota including descriptions for ten novel species: Archangium lansinium sp. nov., Myxococcus landrumus sp. nov., Nannocystis bai.</title>
        <authorList>
            <person name="Ahearne A."/>
            <person name="Stevens C."/>
            <person name="Phillips K."/>
        </authorList>
    </citation>
    <scope>NUCLEOTIDE SEQUENCE [LARGE SCALE GENOMIC DNA]</scope>
    <source>
        <strain evidence="6 7">MIWBW</strain>
    </source>
</reference>
<keyword evidence="6" id="KW-0255">Endonuclease</keyword>
<dbReference type="PANTHER" id="PTHR30408">
    <property type="entry name" value="TYPE-1 RESTRICTION ENZYME ECOKI SPECIFICITY PROTEIN"/>
    <property type="match status" value="1"/>
</dbReference>
<keyword evidence="3" id="KW-0238">DNA-binding</keyword>
<dbReference type="Gene3D" id="3.90.220.20">
    <property type="entry name" value="DNA methylase specificity domains"/>
    <property type="match status" value="2"/>
</dbReference>
<sequence>MRDREPKRSVGSLGQWQGGATPSRAVSAYWEGGSIPWVSPKDMSEDVIRHSAEQLTERGANRLKLYSQGDIAVVFRSGVLRHSFPVARGQVPFTVNQDLKVLHPATDVDAGYAFHLLRGLEQRVVNKAVKSGTTVESIDPTIFYSLSVYAPPLSEQRRISEILDTLDEAIRKTEQLIAKLKQVKQGLLHDLLTCGINENGELRDPERNPEQFKKSSLGRIPKAWEVVPFGALCESSAFGPRFPADRYAVDGPLATLRTTDMDEEGNIDLATMPRAAISPATFAQHILLPDDLLISRSGTCGIAAVFPGHTLDVVPGAFLIRFRLHQPRLSRVYRRYFNSFIGRPALDRLAVGGVQKNIKGSDVLALPVPRLSEGESKRVVQVIEENEASINSERLELNKLQLLKHGLMEDLLTGRVRVTPLLKEAAP</sequence>
<gene>
    <name evidence="6" type="ORF">OV287_51765</name>
</gene>
<keyword evidence="6" id="KW-0540">Nuclease</keyword>
<proteinExistence type="inferred from homology"/>
<evidence type="ECO:0000256" key="3">
    <source>
        <dbReference type="ARBA" id="ARBA00023125"/>
    </source>
</evidence>
<comment type="similarity">
    <text evidence="1">Belongs to the type-I restriction system S methylase family.</text>
</comment>
<dbReference type="InterPro" id="IPR000055">
    <property type="entry name" value="Restrct_endonuc_typeI_TRD"/>
</dbReference>
<evidence type="ECO:0000256" key="1">
    <source>
        <dbReference type="ARBA" id="ARBA00010923"/>
    </source>
</evidence>
<dbReference type="Proteomes" id="UP001207654">
    <property type="component" value="Unassembled WGS sequence"/>
</dbReference>
<evidence type="ECO:0000259" key="5">
    <source>
        <dbReference type="Pfam" id="PF01420"/>
    </source>
</evidence>
<evidence type="ECO:0000313" key="7">
    <source>
        <dbReference type="Proteomes" id="UP001207654"/>
    </source>
</evidence>
<evidence type="ECO:0000256" key="4">
    <source>
        <dbReference type="SAM" id="MobiDB-lite"/>
    </source>
</evidence>
<feature type="domain" description="Type I restriction modification DNA specificity" evidence="5">
    <location>
        <begin position="8"/>
        <end position="182"/>
    </location>
</feature>
<dbReference type="EMBL" id="JAPNKA010000001">
    <property type="protein sequence ID" value="MCY1082959.1"/>
    <property type="molecule type" value="Genomic_DNA"/>
</dbReference>
<evidence type="ECO:0000313" key="6">
    <source>
        <dbReference type="EMBL" id="MCY1082959.1"/>
    </source>
</evidence>
<evidence type="ECO:0000256" key="2">
    <source>
        <dbReference type="ARBA" id="ARBA00022747"/>
    </source>
</evidence>
<name>A0ABT4AQ48_9BACT</name>
<dbReference type="InterPro" id="IPR052021">
    <property type="entry name" value="Type-I_RS_S_subunit"/>
</dbReference>
<keyword evidence="7" id="KW-1185">Reference proteome</keyword>
<dbReference type="GO" id="GO:0004519">
    <property type="term" value="F:endonuclease activity"/>
    <property type="evidence" value="ECO:0007669"/>
    <property type="project" value="UniProtKB-KW"/>
</dbReference>
<dbReference type="SUPFAM" id="SSF116734">
    <property type="entry name" value="DNA methylase specificity domain"/>
    <property type="match status" value="2"/>
</dbReference>
<protein>
    <submittedName>
        <fullName evidence="6">Restriction endonuclease subunit S</fullName>
    </submittedName>
</protein>
<accession>A0ABT4AQ48</accession>
<dbReference type="RefSeq" id="WP_267541511.1">
    <property type="nucleotide sequence ID" value="NZ_JAPNKA010000001.1"/>
</dbReference>
<dbReference type="Pfam" id="PF01420">
    <property type="entry name" value="Methylase_S"/>
    <property type="match status" value="1"/>
</dbReference>
<dbReference type="Gene3D" id="1.10.287.1120">
    <property type="entry name" value="Bipartite methylase S protein"/>
    <property type="match status" value="1"/>
</dbReference>
<organism evidence="6 7">
    <name type="scientific">Archangium lansingense</name>
    <dbReference type="NCBI Taxonomy" id="2995310"/>
    <lineage>
        <taxon>Bacteria</taxon>
        <taxon>Pseudomonadati</taxon>
        <taxon>Myxococcota</taxon>
        <taxon>Myxococcia</taxon>
        <taxon>Myxococcales</taxon>
        <taxon>Cystobacterineae</taxon>
        <taxon>Archangiaceae</taxon>
        <taxon>Archangium</taxon>
    </lineage>
</organism>
<dbReference type="CDD" id="cd17249">
    <property type="entry name" value="RMtype1_S_EcoR124I-TRD2-CR2_like"/>
    <property type="match status" value="1"/>
</dbReference>
<keyword evidence="2" id="KW-0680">Restriction system</keyword>
<feature type="region of interest" description="Disordered" evidence="4">
    <location>
        <begin position="1"/>
        <end position="20"/>
    </location>
</feature>